<dbReference type="PROSITE" id="PS50297">
    <property type="entry name" value="ANK_REP_REGION"/>
    <property type="match status" value="3"/>
</dbReference>
<gene>
    <name evidence="5" type="ORF">PECAL_3P21490</name>
</gene>
<feature type="region of interest" description="Disordered" evidence="4">
    <location>
        <begin position="187"/>
        <end position="221"/>
    </location>
</feature>
<keyword evidence="1" id="KW-0677">Repeat</keyword>
<organism evidence="5 6">
    <name type="scientific">Pelagomonas calceolata</name>
    <dbReference type="NCBI Taxonomy" id="35677"/>
    <lineage>
        <taxon>Eukaryota</taxon>
        <taxon>Sar</taxon>
        <taxon>Stramenopiles</taxon>
        <taxon>Ochrophyta</taxon>
        <taxon>Pelagophyceae</taxon>
        <taxon>Pelagomonadales</taxon>
        <taxon>Pelagomonadaceae</taxon>
        <taxon>Pelagomonas</taxon>
    </lineage>
</organism>
<dbReference type="Pfam" id="PF12796">
    <property type="entry name" value="Ank_2"/>
    <property type="match status" value="2"/>
</dbReference>
<sequence length="221" mass="22349">MAPKKRSFKKKTAHKRRPAASDAAPRGATTPLHAAARTGDAAAITELLQTKPDINARDEHARTPLHLAAWAGQTAALEALVAAGADVALGAVDNMTALHFAAKKGADCVACLLAAGPPVDAACERTGKTALHIAAAAANGPVIEALIDAGANRALKTRKGESARDLVKDNAELVALFRAAHAAPAAAAPVPDAAPAAPPAETTEPTSFGEDDGGDEEDAFI</sequence>
<evidence type="ECO:0000313" key="5">
    <source>
        <dbReference type="EMBL" id="CAH0372168.1"/>
    </source>
</evidence>
<reference evidence="5" key="1">
    <citation type="submission" date="2021-11" db="EMBL/GenBank/DDBJ databases">
        <authorList>
            <consortium name="Genoscope - CEA"/>
            <person name="William W."/>
        </authorList>
    </citation>
    <scope>NUCLEOTIDE SEQUENCE</scope>
</reference>
<dbReference type="Proteomes" id="UP000789595">
    <property type="component" value="Unassembled WGS sequence"/>
</dbReference>
<evidence type="ECO:0000313" key="6">
    <source>
        <dbReference type="Proteomes" id="UP000789595"/>
    </source>
</evidence>
<feature type="repeat" description="ANK" evidence="3">
    <location>
        <begin position="27"/>
        <end position="59"/>
    </location>
</feature>
<dbReference type="InterPro" id="IPR036770">
    <property type="entry name" value="Ankyrin_rpt-contain_sf"/>
</dbReference>
<accession>A0A8J2SKP9</accession>
<comment type="caution">
    <text evidence="5">The sequence shown here is derived from an EMBL/GenBank/DDBJ whole genome shotgun (WGS) entry which is preliminary data.</text>
</comment>
<evidence type="ECO:0000256" key="1">
    <source>
        <dbReference type="ARBA" id="ARBA00022737"/>
    </source>
</evidence>
<dbReference type="OrthoDB" id="341259at2759"/>
<dbReference type="SUPFAM" id="SSF48403">
    <property type="entry name" value="Ankyrin repeat"/>
    <property type="match status" value="1"/>
</dbReference>
<dbReference type="GO" id="GO:0004842">
    <property type="term" value="F:ubiquitin-protein transferase activity"/>
    <property type="evidence" value="ECO:0007669"/>
    <property type="project" value="TreeGrafter"/>
</dbReference>
<feature type="repeat" description="ANK" evidence="3">
    <location>
        <begin position="126"/>
        <end position="158"/>
    </location>
</feature>
<proteinExistence type="predicted"/>
<keyword evidence="6" id="KW-1185">Reference proteome</keyword>
<dbReference type="InterPro" id="IPR002110">
    <property type="entry name" value="Ankyrin_rpt"/>
</dbReference>
<feature type="compositionally biased region" description="Basic residues" evidence="4">
    <location>
        <begin position="1"/>
        <end position="18"/>
    </location>
</feature>
<dbReference type="EMBL" id="CAKKNE010000003">
    <property type="protein sequence ID" value="CAH0372168.1"/>
    <property type="molecule type" value="Genomic_DNA"/>
</dbReference>
<dbReference type="Gene3D" id="1.25.40.20">
    <property type="entry name" value="Ankyrin repeat-containing domain"/>
    <property type="match status" value="1"/>
</dbReference>
<dbReference type="PROSITE" id="PS50088">
    <property type="entry name" value="ANK_REPEAT"/>
    <property type="match status" value="3"/>
</dbReference>
<evidence type="ECO:0000256" key="3">
    <source>
        <dbReference type="PROSITE-ProRule" id="PRU00023"/>
    </source>
</evidence>
<evidence type="ECO:0000256" key="2">
    <source>
        <dbReference type="ARBA" id="ARBA00023043"/>
    </source>
</evidence>
<evidence type="ECO:0008006" key="7">
    <source>
        <dbReference type="Google" id="ProtNLM"/>
    </source>
</evidence>
<dbReference type="PANTHER" id="PTHR24171:SF8">
    <property type="entry name" value="BRCA1-ASSOCIATED RING DOMAIN PROTEIN 1"/>
    <property type="match status" value="1"/>
</dbReference>
<feature type="compositionally biased region" description="Acidic residues" evidence="4">
    <location>
        <begin position="209"/>
        <end position="221"/>
    </location>
</feature>
<dbReference type="AlphaFoldDB" id="A0A8J2SKP9"/>
<feature type="repeat" description="ANK" evidence="3">
    <location>
        <begin position="60"/>
        <end position="87"/>
    </location>
</feature>
<feature type="region of interest" description="Disordered" evidence="4">
    <location>
        <begin position="1"/>
        <end position="31"/>
    </location>
</feature>
<name>A0A8J2SKP9_9STRA</name>
<dbReference type="PANTHER" id="PTHR24171">
    <property type="entry name" value="ANKYRIN REPEAT DOMAIN-CONTAINING PROTEIN 39-RELATED"/>
    <property type="match status" value="1"/>
</dbReference>
<evidence type="ECO:0000256" key="4">
    <source>
        <dbReference type="SAM" id="MobiDB-lite"/>
    </source>
</evidence>
<dbReference type="GO" id="GO:0085020">
    <property type="term" value="P:protein K6-linked ubiquitination"/>
    <property type="evidence" value="ECO:0007669"/>
    <property type="project" value="TreeGrafter"/>
</dbReference>
<dbReference type="SMART" id="SM00248">
    <property type="entry name" value="ANK"/>
    <property type="match status" value="4"/>
</dbReference>
<protein>
    <recommendedName>
        <fullName evidence="7">Ankyrin repeat domain-containing protein</fullName>
    </recommendedName>
</protein>
<keyword evidence="2 3" id="KW-0040">ANK repeat</keyword>